<dbReference type="PANTHER" id="PTHR42655">
    <property type="entry name" value="GLYCOGEN PHOSPHORYLASE"/>
    <property type="match status" value="1"/>
</dbReference>
<evidence type="ECO:0000256" key="5">
    <source>
        <dbReference type="ARBA" id="ARBA00022533"/>
    </source>
</evidence>
<comment type="similarity">
    <text evidence="3">Belongs to the glycogen phosphorylase family.</text>
</comment>
<evidence type="ECO:0000256" key="3">
    <source>
        <dbReference type="ARBA" id="ARBA00006047"/>
    </source>
</evidence>
<evidence type="ECO:0000256" key="6">
    <source>
        <dbReference type="ARBA" id="ARBA00022676"/>
    </source>
</evidence>
<proteinExistence type="inferred from homology"/>
<dbReference type="Pfam" id="PF00343">
    <property type="entry name" value="Phosphorylase"/>
    <property type="match status" value="1"/>
</dbReference>
<dbReference type="PIRSF" id="PIRSF000460">
    <property type="entry name" value="Pprylas_GlgP"/>
    <property type="match status" value="1"/>
</dbReference>
<evidence type="ECO:0000256" key="10">
    <source>
        <dbReference type="ARBA" id="ARBA00025174"/>
    </source>
</evidence>
<name>A0A099J4U6_9MICO</name>
<gene>
    <name evidence="14" type="ORF">BJ997_002115</name>
    <name evidence="13" type="ORF">GY21_11630</name>
</gene>
<evidence type="ECO:0000313" key="15">
    <source>
        <dbReference type="Proteomes" id="UP000029864"/>
    </source>
</evidence>
<evidence type="ECO:0000313" key="13">
    <source>
        <dbReference type="EMBL" id="KGJ73346.1"/>
    </source>
</evidence>
<dbReference type="EC" id="2.4.1.1" evidence="4"/>
<dbReference type="PROSITE" id="PS00102">
    <property type="entry name" value="PHOSPHORYLASE"/>
    <property type="match status" value="1"/>
</dbReference>
<dbReference type="AlphaFoldDB" id="A0A099J4U6"/>
<evidence type="ECO:0000256" key="8">
    <source>
        <dbReference type="ARBA" id="ARBA00022898"/>
    </source>
</evidence>
<dbReference type="InterPro" id="IPR052182">
    <property type="entry name" value="Glycogen/Maltodextrin_Phosph"/>
</dbReference>
<dbReference type="InterPro" id="IPR000811">
    <property type="entry name" value="Glyco_trans_35"/>
</dbReference>
<dbReference type="SUPFAM" id="SSF53756">
    <property type="entry name" value="UDP-Glycosyltransferase/glycogen phosphorylase"/>
    <property type="match status" value="1"/>
</dbReference>
<dbReference type="Proteomes" id="UP000561726">
    <property type="component" value="Unassembled WGS sequence"/>
</dbReference>
<dbReference type="Proteomes" id="UP000029864">
    <property type="component" value="Unassembled WGS sequence"/>
</dbReference>
<dbReference type="InterPro" id="IPR024517">
    <property type="entry name" value="Glycogen_phosphorylase_DUF3417"/>
</dbReference>
<dbReference type="InterPro" id="IPR035090">
    <property type="entry name" value="Pyridoxal_P_attach_site"/>
</dbReference>
<feature type="modified residue" description="N6-(pyridoxal phosphate)lysine" evidence="11">
    <location>
        <position position="606"/>
    </location>
</feature>
<comment type="catalytic activity">
    <reaction evidence="1">
        <text>[(1-&gt;4)-alpha-D-glucosyl](n) + phosphate = [(1-&gt;4)-alpha-D-glucosyl](n-1) + alpha-D-glucose 1-phosphate</text>
        <dbReference type="Rhea" id="RHEA:41732"/>
        <dbReference type="Rhea" id="RHEA-COMP:9584"/>
        <dbReference type="Rhea" id="RHEA-COMP:9586"/>
        <dbReference type="ChEBI" id="CHEBI:15444"/>
        <dbReference type="ChEBI" id="CHEBI:43474"/>
        <dbReference type="ChEBI" id="CHEBI:58601"/>
        <dbReference type="EC" id="2.4.1.1"/>
    </reaction>
</comment>
<dbReference type="NCBIfam" id="TIGR02094">
    <property type="entry name" value="more_P_ylases"/>
    <property type="match status" value="1"/>
</dbReference>
<evidence type="ECO:0000313" key="14">
    <source>
        <dbReference type="EMBL" id="MBB5641567.1"/>
    </source>
</evidence>
<dbReference type="Gene3D" id="3.40.50.2000">
    <property type="entry name" value="Glycogen Phosphorylase B"/>
    <property type="match status" value="3"/>
</dbReference>
<dbReference type="PANTHER" id="PTHR42655:SF1">
    <property type="entry name" value="GLYCOGEN PHOSPHORYLASE"/>
    <property type="match status" value="1"/>
</dbReference>
<evidence type="ECO:0000256" key="9">
    <source>
        <dbReference type="ARBA" id="ARBA00023277"/>
    </source>
</evidence>
<keyword evidence="9" id="KW-0119">Carbohydrate metabolism</keyword>
<dbReference type="Pfam" id="PF11897">
    <property type="entry name" value="DUF3417"/>
    <property type="match status" value="1"/>
</dbReference>
<dbReference type="OrthoDB" id="9760804at2"/>
<dbReference type="STRING" id="1001240.GY21_11630"/>
<keyword evidence="15" id="KW-1185">Reference proteome</keyword>
<dbReference type="RefSeq" id="WP_035836904.1">
    <property type="nucleotide sequence ID" value="NZ_JACHBQ010000001.1"/>
</dbReference>
<organism evidence="13 15">
    <name type="scientific">Cryobacterium roopkundense</name>
    <dbReference type="NCBI Taxonomy" id="1001240"/>
    <lineage>
        <taxon>Bacteria</taxon>
        <taxon>Bacillati</taxon>
        <taxon>Actinomycetota</taxon>
        <taxon>Actinomycetes</taxon>
        <taxon>Micrococcales</taxon>
        <taxon>Microbacteriaceae</taxon>
        <taxon>Cryobacterium</taxon>
    </lineage>
</organism>
<keyword evidence="8 11" id="KW-0663">Pyridoxal phosphate</keyword>
<comment type="caution">
    <text evidence="13">The sequence shown here is derived from an EMBL/GenBank/DDBJ whole genome shotgun (WGS) entry which is preliminary data.</text>
</comment>
<evidence type="ECO:0000313" key="16">
    <source>
        <dbReference type="Proteomes" id="UP000561726"/>
    </source>
</evidence>
<dbReference type="EMBL" id="JACHBQ010000001">
    <property type="protein sequence ID" value="MBB5641567.1"/>
    <property type="molecule type" value="Genomic_DNA"/>
</dbReference>
<reference evidence="14 16" key="2">
    <citation type="submission" date="2020-08" db="EMBL/GenBank/DDBJ databases">
        <title>Sequencing the genomes of 1000 actinobacteria strains.</title>
        <authorList>
            <person name="Klenk H.-P."/>
        </authorList>
    </citation>
    <scope>NUCLEOTIDE SEQUENCE [LARGE SCALE GENOMIC DNA]</scope>
    <source>
        <strain evidence="14 16">DSM 21065</strain>
    </source>
</reference>
<reference evidence="13 15" key="1">
    <citation type="submission" date="2014-08" db="EMBL/GenBank/DDBJ databases">
        <authorList>
            <person name="Sisinthy S."/>
        </authorList>
    </citation>
    <scope>NUCLEOTIDE SEQUENCE [LARGE SCALE GENOMIC DNA]</scope>
    <source>
        <strain evidence="13 15">RuG17</strain>
    </source>
</reference>
<keyword evidence="5" id="KW-0021">Allosteric enzyme</keyword>
<dbReference type="InterPro" id="IPR011834">
    <property type="entry name" value="Agluc_phsphrylas"/>
</dbReference>
<dbReference type="GO" id="GO:0008184">
    <property type="term" value="F:glycogen phosphorylase activity"/>
    <property type="evidence" value="ECO:0007669"/>
    <property type="project" value="InterPro"/>
</dbReference>
<evidence type="ECO:0000259" key="12">
    <source>
        <dbReference type="Pfam" id="PF11897"/>
    </source>
</evidence>
<evidence type="ECO:0000256" key="1">
    <source>
        <dbReference type="ARBA" id="ARBA00001275"/>
    </source>
</evidence>
<comment type="function">
    <text evidence="10">Phosphorylase is an important allosteric enzyme in carbohydrate metabolism. Enzymes from different sources differ in their regulatory mechanisms and in their natural substrates. However, all known phosphorylases share catalytic and structural properties.</text>
</comment>
<feature type="domain" description="DUF3417" evidence="12">
    <location>
        <begin position="13"/>
        <end position="120"/>
    </location>
</feature>
<dbReference type="EMBL" id="JPXF01000046">
    <property type="protein sequence ID" value="KGJ73346.1"/>
    <property type="molecule type" value="Genomic_DNA"/>
</dbReference>
<accession>A0A099J4U6</accession>
<sequence length="862" mass="94113">MKAIRKFTVRAVLPEALAALEELAGNLRWSWHEPTRQLFEHIAPELWREIGTDPVALLGAVDPGRLSDLAGDADYVARVHAIRGDLRNYLEKPRWYQGLTGEKPAAIAYFSPEFGIAAALPQYSGGLGILAGDHLKSASDLGVPLVGVGLFYRAGYFSQAISPDGWQMESYPLLDPDGLPLSVLRRADGSAVQVSLALPDDRTLHARVWQAKVGRIRLLLLDTDIPQNPDDLRLVTDRLYGGGGEHRLLQELLLGIGGARAVKLWSTLSGHPEPEVFHTNEGHAGFLGFERISSLIGEGLSFQEALQVARAGTVFTTHTPVGAGIDRFERGLVRRYFETDLLPGVAVDDLLALGAESYEGGSPDVFNMAIMGLRLGQHANGVSTLHGEVSRRMFSGLWPGFDAAEVPIGSITNGVHAPSWTDPALMALAQNRLGTSDTSTANWRSPEVSDQDLWSVRGQMRLQFVEDARRRLTNAWRDQNPGGLPPAWIGRVFDPNVLTIGFARRVPTYKRLTLMLHDPERLRALLLNPDRPIQIVIAGKSHPADEEGKRLIQKIVQFAADPELRTRIAFLPDYNIAMAQLMYPGTDVWLNNPLRPLEACGTSGMKAALNGALNLSILDGWWPEYYDGKNGWAIPSADAAGDAAERDRLEAEALYDLIEHQVAPTFYERNSDDVPERWVGNIRHTLATLSPELSADRMVRQYVERLYRPAGHYEGLMSKHNYRAARELAAWKGKVVSKWPAVAVTHVESGGVSAVPQVGDELHLRAHVQLNGLLPSDVTVEVVYGKSLGGDELRDTESQALLPAAAPDLADMVEAAAGGAPNLFTGTVELDRAGAFGYTVRVVPRNALLISPAEMGLVAIAT</sequence>
<dbReference type="GO" id="GO:0030170">
    <property type="term" value="F:pyridoxal phosphate binding"/>
    <property type="evidence" value="ECO:0007669"/>
    <property type="project" value="InterPro"/>
</dbReference>
<evidence type="ECO:0000256" key="2">
    <source>
        <dbReference type="ARBA" id="ARBA00001933"/>
    </source>
</evidence>
<evidence type="ECO:0000256" key="4">
    <source>
        <dbReference type="ARBA" id="ARBA00012591"/>
    </source>
</evidence>
<protein>
    <recommendedName>
        <fullName evidence="4">glycogen phosphorylase</fullName>
        <ecNumber evidence="4">2.4.1.1</ecNumber>
    </recommendedName>
</protein>
<keyword evidence="6 14" id="KW-0328">Glycosyltransferase</keyword>
<evidence type="ECO:0000256" key="11">
    <source>
        <dbReference type="PIRSR" id="PIRSR000460-1"/>
    </source>
</evidence>
<keyword evidence="7 14" id="KW-0808">Transferase</keyword>
<dbReference type="eggNOG" id="COG0058">
    <property type="taxonomic scope" value="Bacteria"/>
</dbReference>
<comment type="cofactor">
    <cofactor evidence="2">
        <name>pyridoxal 5'-phosphate</name>
        <dbReference type="ChEBI" id="CHEBI:597326"/>
    </cofactor>
</comment>
<dbReference type="GO" id="GO:0005975">
    <property type="term" value="P:carbohydrate metabolic process"/>
    <property type="evidence" value="ECO:0007669"/>
    <property type="project" value="InterPro"/>
</dbReference>
<evidence type="ECO:0000256" key="7">
    <source>
        <dbReference type="ARBA" id="ARBA00022679"/>
    </source>
</evidence>